<dbReference type="Proteomes" id="UP000540568">
    <property type="component" value="Unassembled WGS sequence"/>
</dbReference>
<sequence length="256" mass="28193">MTTTRVYIYGSCVTRDGVDFWEQYGLELVGYTARQSLISVGQPARRDLFETSQIASSFQRRMAEADIAGNVGDQLVAKADGYDLVLWDLTDERLGVVEVPEGGVVSRVVPYEKGIYRGEGRLGVPTRLGDAAHSRRWREAASRFVERLNEAGVADRIVVNATPWAEHDESGAVLSSGVPAPKIFNDLMVDYYGYLRSLGLRVADVDASRAIARADHKWGLAPFHYVDDTYRASIESALSAAGLKLSPDHPTPKEDQ</sequence>
<dbReference type="InterPro" id="IPR046237">
    <property type="entry name" value="DUF6270"/>
</dbReference>
<dbReference type="AlphaFoldDB" id="A0A7W3PC95"/>
<evidence type="ECO:0000313" key="2">
    <source>
        <dbReference type="Proteomes" id="UP000540568"/>
    </source>
</evidence>
<evidence type="ECO:0000313" key="1">
    <source>
        <dbReference type="EMBL" id="MBA8806307.1"/>
    </source>
</evidence>
<protein>
    <submittedName>
        <fullName evidence="1">Uncharacterized protein</fullName>
    </submittedName>
</protein>
<keyword evidence="2" id="KW-1185">Reference proteome</keyword>
<comment type="caution">
    <text evidence="1">The sequence shown here is derived from an EMBL/GenBank/DDBJ whole genome shotgun (WGS) entry which is preliminary data.</text>
</comment>
<dbReference type="RefSeq" id="WP_182614061.1">
    <property type="nucleotide sequence ID" value="NZ_BAAATF010000012.1"/>
</dbReference>
<dbReference type="Pfam" id="PF19786">
    <property type="entry name" value="DUF6270"/>
    <property type="match status" value="1"/>
</dbReference>
<dbReference type="EMBL" id="JACGWV010000001">
    <property type="protein sequence ID" value="MBA8806307.1"/>
    <property type="molecule type" value="Genomic_DNA"/>
</dbReference>
<organism evidence="1 2">
    <name type="scientific">Promicromonospora sukumoe</name>
    <dbReference type="NCBI Taxonomy" id="88382"/>
    <lineage>
        <taxon>Bacteria</taxon>
        <taxon>Bacillati</taxon>
        <taxon>Actinomycetota</taxon>
        <taxon>Actinomycetes</taxon>
        <taxon>Micrococcales</taxon>
        <taxon>Promicromonosporaceae</taxon>
        <taxon>Promicromonospora</taxon>
    </lineage>
</organism>
<proteinExistence type="predicted"/>
<name>A0A7W3PC95_9MICO</name>
<reference evidence="1 2" key="1">
    <citation type="submission" date="2020-07" db="EMBL/GenBank/DDBJ databases">
        <title>Sequencing the genomes of 1000 actinobacteria strains.</title>
        <authorList>
            <person name="Klenk H.-P."/>
        </authorList>
    </citation>
    <scope>NUCLEOTIDE SEQUENCE [LARGE SCALE GENOMIC DNA]</scope>
    <source>
        <strain evidence="1 2">DSM 44121</strain>
    </source>
</reference>
<gene>
    <name evidence="1" type="ORF">FHX71_000249</name>
</gene>
<accession>A0A7W3PC95</accession>